<dbReference type="Pfam" id="PF10536">
    <property type="entry name" value="PMD"/>
    <property type="match status" value="1"/>
</dbReference>
<keyword evidence="3" id="KW-1185">Reference proteome</keyword>
<comment type="caution">
    <text evidence="2">The sequence shown here is derived from an EMBL/GenBank/DDBJ whole genome shotgun (WGS) entry which is preliminary data.</text>
</comment>
<dbReference type="PANTHER" id="PTHR46033">
    <property type="entry name" value="PROTEIN MAIN-LIKE 2"/>
    <property type="match status" value="1"/>
</dbReference>
<protein>
    <recommendedName>
        <fullName evidence="1">Aminotransferase-like plant mobile domain-containing protein</fullName>
    </recommendedName>
</protein>
<dbReference type="EMBL" id="JARKNE010000004">
    <property type="protein sequence ID" value="KAK5835456.1"/>
    <property type="molecule type" value="Genomic_DNA"/>
</dbReference>
<organism evidence="2 3">
    <name type="scientific">Gossypium arboreum</name>
    <name type="common">Tree cotton</name>
    <name type="synonym">Gossypium nanking</name>
    <dbReference type="NCBI Taxonomy" id="29729"/>
    <lineage>
        <taxon>Eukaryota</taxon>
        <taxon>Viridiplantae</taxon>
        <taxon>Streptophyta</taxon>
        <taxon>Embryophyta</taxon>
        <taxon>Tracheophyta</taxon>
        <taxon>Spermatophyta</taxon>
        <taxon>Magnoliopsida</taxon>
        <taxon>eudicotyledons</taxon>
        <taxon>Gunneridae</taxon>
        <taxon>Pentapetalae</taxon>
        <taxon>rosids</taxon>
        <taxon>malvids</taxon>
        <taxon>Malvales</taxon>
        <taxon>Malvaceae</taxon>
        <taxon>Malvoideae</taxon>
        <taxon>Gossypium</taxon>
    </lineage>
</organism>
<name>A0ABR0Q8B0_GOSAR</name>
<accession>A0ABR0Q8B0</accession>
<evidence type="ECO:0000313" key="3">
    <source>
        <dbReference type="Proteomes" id="UP001358586"/>
    </source>
</evidence>
<evidence type="ECO:0000259" key="1">
    <source>
        <dbReference type="Pfam" id="PF10536"/>
    </source>
</evidence>
<reference evidence="2 3" key="1">
    <citation type="submission" date="2023-03" db="EMBL/GenBank/DDBJ databases">
        <title>WGS of Gossypium arboreum.</title>
        <authorList>
            <person name="Yu D."/>
        </authorList>
    </citation>
    <scope>NUCLEOTIDE SEQUENCE [LARGE SCALE GENOMIC DNA]</scope>
    <source>
        <tissue evidence="2">Leaf</tissue>
    </source>
</reference>
<sequence length="94" mass="10571">MEGAHHSTSKFGFFNATLAQHWKKILALVAMLVECWRLETHTFHFSCGECTITLEDLALQLGLLTDGRPVIGNDVVRCNIYEICEEYLGIALES</sequence>
<proteinExistence type="predicted"/>
<feature type="domain" description="Aminotransferase-like plant mobile" evidence="1">
    <location>
        <begin position="13"/>
        <end position="91"/>
    </location>
</feature>
<dbReference type="InterPro" id="IPR044824">
    <property type="entry name" value="MAIN-like"/>
</dbReference>
<gene>
    <name evidence="2" type="ORF">PVK06_011145</name>
</gene>
<evidence type="ECO:0000313" key="2">
    <source>
        <dbReference type="EMBL" id="KAK5835456.1"/>
    </source>
</evidence>
<dbReference type="PANTHER" id="PTHR46033:SF8">
    <property type="entry name" value="PROTEIN MAINTENANCE OF MERISTEMS-LIKE"/>
    <property type="match status" value="1"/>
</dbReference>
<dbReference type="Proteomes" id="UP001358586">
    <property type="component" value="Chromosome 4"/>
</dbReference>
<dbReference type="InterPro" id="IPR019557">
    <property type="entry name" value="AminoTfrase-like_pln_mobile"/>
</dbReference>